<dbReference type="EMBL" id="ALWO02000037">
    <property type="protein sequence ID" value="EOZ95710.1"/>
    <property type="molecule type" value="Genomic_DNA"/>
</dbReference>
<dbReference type="Proteomes" id="UP000006073">
    <property type="component" value="Unassembled WGS sequence"/>
</dbReference>
<reference evidence="1 2" key="1">
    <citation type="journal article" date="2013" name="Genome Announc.">
        <title>Draft Genome Sequence of Indibacter alkaliphilus Strain LW1T, Isolated from Lonar Lake, a Haloalkaline Lake in the Buldana District of Maharashtra, India.</title>
        <authorList>
            <person name="Singh A."/>
            <person name="Kumar Jangir P."/>
            <person name="Sharma R."/>
            <person name="Singh A."/>
            <person name="Kumar Pinnaka A."/>
            <person name="Shivaji S."/>
        </authorList>
    </citation>
    <scope>NUCLEOTIDE SEQUENCE [LARGE SCALE GENOMIC DNA]</scope>
    <source>
        <strain evidence="2">CCUG 57479 / KCTC 22604 / LW1</strain>
    </source>
</reference>
<accession>S2DF86</accession>
<proteinExistence type="predicted"/>
<keyword evidence="2" id="KW-1185">Reference proteome</keyword>
<comment type="caution">
    <text evidence="1">The sequence shown here is derived from an EMBL/GenBank/DDBJ whole genome shotgun (WGS) entry which is preliminary data.</text>
</comment>
<evidence type="ECO:0000313" key="2">
    <source>
        <dbReference type="Proteomes" id="UP000006073"/>
    </source>
</evidence>
<protein>
    <submittedName>
        <fullName evidence="1">Uncharacterized protein</fullName>
    </submittedName>
</protein>
<evidence type="ECO:0000313" key="1">
    <source>
        <dbReference type="EMBL" id="EOZ95710.1"/>
    </source>
</evidence>
<sequence length="41" mass="5102">MKICFSILVDNIIYKWFDRADRIYGFISWRNFREFYGRFGG</sequence>
<organism evidence="1 2">
    <name type="scientific">Indibacter alkaliphilus (strain CCUG 57479 / KCTC 22604 / LW1)</name>
    <dbReference type="NCBI Taxonomy" id="1189612"/>
    <lineage>
        <taxon>Bacteria</taxon>
        <taxon>Pseudomonadati</taxon>
        <taxon>Bacteroidota</taxon>
        <taxon>Cytophagia</taxon>
        <taxon>Cytophagales</taxon>
        <taxon>Cyclobacteriaceae</taxon>
    </lineage>
</organism>
<name>S2DF86_INDAL</name>
<dbReference type="AlphaFoldDB" id="S2DF86"/>
<dbReference type="STRING" id="1189612.A33Q_3072"/>
<gene>
    <name evidence="1" type="ORF">A33Q_3072</name>
</gene>